<dbReference type="AlphaFoldDB" id="A0A840G6I5"/>
<dbReference type="Proteomes" id="UP000587070">
    <property type="component" value="Unassembled WGS sequence"/>
</dbReference>
<keyword evidence="2 4" id="KW-0238">DNA-binding</keyword>
<evidence type="ECO:0000259" key="6">
    <source>
        <dbReference type="PROSITE" id="PS51900"/>
    </source>
</evidence>
<reference evidence="7 8" key="1">
    <citation type="submission" date="2020-08" db="EMBL/GenBank/DDBJ databases">
        <title>Genome sequencing of Purple Non-Sulfur Bacteria from various extreme environments.</title>
        <authorList>
            <person name="Mayer M."/>
        </authorList>
    </citation>
    <scope>NUCLEOTIDE SEQUENCE [LARGE SCALE GENOMIC DNA]</scope>
    <source>
        <strain evidence="7 8">2761</strain>
    </source>
</reference>
<evidence type="ECO:0000256" key="4">
    <source>
        <dbReference type="PROSITE-ProRule" id="PRU01248"/>
    </source>
</evidence>
<dbReference type="Gene3D" id="1.10.443.10">
    <property type="entry name" value="Intergrase catalytic core"/>
    <property type="match status" value="1"/>
</dbReference>
<dbReference type="RefSeq" id="WP_153116884.1">
    <property type="nucleotide sequence ID" value="NZ_JACIGE010000008.1"/>
</dbReference>
<dbReference type="Pfam" id="PF00589">
    <property type="entry name" value="Phage_integrase"/>
    <property type="match status" value="1"/>
</dbReference>
<proteinExistence type="predicted"/>
<gene>
    <name evidence="7" type="ORF">GGD90_002369</name>
</gene>
<dbReference type="InterPro" id="IPR002104">
    <property type="entry name" value="Integrase_catalytic"/>
</dbReference>
<evidence type="ECO:0000256" key="1">
    <source>
        <dbReference type="ARBA" id="ARBA00022908"/>
    </source>
</evidence>
<dbReference type="PROSITE" id="PS51898">
    <property type="entry name" value="TYR_RECOMBINASE"/>
    <property type="match status" value="1"/>
</dbReference>
<dbReference type="InterPro" id="IPR044068">
    <property type="entry name" value="CB"/>
</dbReference>
<evidence type="ECO:0000256" key="3">
    <source>
        <dbReference type="ARBA" id="ARBA00023172"/>
    </source>
</evidence>
<sequence length="362" mass="40362">MATFEQRESGYWQAKIRRKGHPTQSRTFATKKDAEAWARDVESKMDRSVFVDMREAEEMTLHAALDRYEREVTVTKRGKDVEAYRIAAWQAQKLACKSLAALRGSDFAAYRDARLKAGVAASTVQIELALVSHLFTTARREWGMEGLQNPLSAVRKPVAANARDRSFIDDEEARLLAACAPQARTAGKFAGGAQSQFLRPAVEFALATAMRQGEIADLLWENVDLQNRVARLPLTKNGSARAVPLSSAAVAILRALKEGSSDDGSNVKPLPKGPVFRTSANALKIGFIRAVKRARAMYEKECAERREHPDPRMLVDLHFHDLCNPIKMLRIASIPIFRMFDDTQHFYCGVLMKNRVGLTGSN</sequence>
<evidence type="ECO:0000259" key="5">
    <source>
        <dbReference type="PROSITE" id="PS51898"/>
    </source>
</evidence>
<dbReference type="GO" id="GO:0003677">
    <property type="term" value="F:DNA binding"/>
    <property type="evidence" value="ECO:0007669"/>
    <property type="project" value="UniProtKB-UniRule"/>
</dbReference>
<evidence type="ECO:0000256" key="2">
    <source>
        <dbReference type="ARBA" id="ARBA00023125"/>
    </source>
</evidence>
<dbReference type="EMBL" id="JACIGE010000008">
    <property type="protein sequence ID" value="MBB4247983.1"/>
    <property type="molecule type" value="Genomic_DNA"/>
</dbReference>
<dbReference type="CDD" id="cd00796">
    <property type="entry name" value="INT_Rci_Hp1_C"/>
    <property type="match status" value="1"/>
</dbReference>
<evidence type="ECO:0000313" key="7">
    <source>
        <dbReference type="EMBL" id="MBB4247983.1"/>
    </source>
</evidence>
<organism evidence="7 8">
    <name type="scientific">Rhodocyclus tenuis</name>
    <name type="common">Rhodospirillum tenue</name>
    <dbReference type="NCBI Taxonomy" id="1066"/>
    <lineage>
        <taxon>Bacteria</taxon>
        <taxon>Pseudomonadati</taxon>
        <taxon>Pseudomonadota</taxon>
        <taxon>Betaproteobacteria</taxon>
        <taxon>Rhodocyclales</taxon>
        <taxon>Rhodocyclaceae</taxon>
        <taxon>Rhodocyclus</taxon>
    </lineage>
</organism>
<protein>
    <submittedName>
        <fullName evidence="7">Integrase</fullName>
    </submittedName>
</protein>
<dbReference type="PROSITE" id="PS51900">
    <property type="entry name" value="CB"/>
    <property type="match status" value="1"/>
</dbReference>
<feature type="domain" description="Tyr recombinase" evidence="5">
    <location>
        <begin position="163"/>
        <end position="362"/>
    </location>
</feature>
<evidence type="ECO:0000313" key="8">
    <source>
        <dbReference type="Proteomes" id="UP000587070"/>
    </source>
</evidence>
<dbReference type="InterPro" id="IPR013762">
    <property type="entry name" value="Integrase-like_cat_sf"/>
</dbReference>
<keyword evidence="3" id="KW-0233">DNA recombination</keyword>
<dbReference type="PANTHER" id="PTHR30349">
    <property type="entry name" value="PHAGE INTEGRASE-RELATED"/>
    <property type="match status" value="1"/>
</dbReference>
<feature type="domain" description="Core-binding (CB)" evidence="6">
    <location>
        <begin position="59"/>
        <end position="139"/>
    </location>
</feature>
<dbReference type="GO" id="GO:0006310">
    <property type="term" value="P:DNA recombination"/>
    <property type="evidence" value="ECO:0007669"/>
    <property type="project" value="UniProtKB-KW"/>
</dbReference>
<dbReference type="SUPFAM" id="SSF56349">
    <property type="entry name" value="DNA breaking-rejoining enzymes"/>
    <property type="match status" value="1"/>
</dbReference>
<dbReference type="PANTHER" id="PTHR30349:SF94">
    <property type="entry name" value="INTEGRASE_RECOMBINASE HI_1414-RELATED"/>
    <property type="match status" value="1"/>
</dbReference>
<keyword evidence="1" id="KW-0229">DNA integration</keyword>
<comment type="caution">
    <text evidence="7">The sequence shown here is derived from an EMBL/GenBank/DDBJ whole genome shotgun (WGS) entry which is preliminary data.</text>
</comment>
<dbReference type="InterPro" id="IPR011010">
    <property type="entry name" value="DNA_brk_join_enz"/>
</dbReference>
<dbReference type="OrthoDB" id="662444at2"/>
<keyword evidence="8" id="KW-1185">Reference proteome</keyword>
<name>A0A840G6I5_RHOTE</name>
<dbReference type="InterPro" id="IPR050090">
    <property type="entry name" value="Tyrosine_recombinase_XerCD"/>
</dbReference>
<accession>A0A840G6I5</accession>
<dbReference type="GO" id="GO:0015074">
    <property type="term" value="P:DNA integration"/>
    <property type="evidence" value="ECO:0007669"/>
    <property type="project" value="UniProtKB-KW"/>
</dbReference>